<dbReference type="RefSeq" id="WP_345446754.1">
    <property type="nucleotide sequence ID" value="NZ_BAABKP010000004.1"/>
</dbReference>
<dbReference type="EMBL" id="BAABKP010000004">
    <property type="protein sequence ID" value="GAA4798927.1"/>
    <property type="molecule type" value="Genomic_DNA"/>
</dbReference>
<protein>
    <submittedName>
        <fullName evidence="1">Uncharacterized protein</fullName>
    </submittedName>
</protein>
<organism evidence="1 2">
    <name type="scientific">Rothia endophytica</name>
    <dbReference type="NCBI Taxonomy" id="1324766"/>
    <lineage>
        <taxon>Bacteria</taxon>
        <taxon>Bacillati</taxon>
        <taxon>Actinomycetota</taxon>
        <taxon>Actinomycetes</taxon>
        <taxon>Micrococcales</taxon>
        <taxon>Micrococcaceae</taxon>
        <taxon>Rothia</taxon>
    </lineage>
</organism>
<accession>A0ABP9BR70</accession>
<keyword evidence="2" id="KW-1185">Reference proteome</keyword>
<dbReference type="Proteomes" id="UP001500187">
    <property type="component" value="Unassembled WGS sequence"/>
</dbReference>
<gene>
    <name evidence="1" type="ORF">GCM10023352_18440</name>
</gene>
<proteinExistence type="predicted"/>
<name>A0ABP9BR70_9MICC</name>
<comment type="caution">
    <text evidence="1">The sequence shown here is derived from an EMBL/GenBank/DDBJ whole genome shotgun (WGS) entry which is preliminary data.</text>
</comment>
<reference evidence="2" key="1">
    <citation type="journal article" date="2019" name="Int. J. Syst. Evol. Microbiol.">
        <title>The Global Catalogue of Microorganisms (GCM) 10K type strain sequencing project: providing services to taxonomists for standard genome sequencing and annotation.</title>
        <authorList>
            <consortium name="The Broad Institute Genomics Platform"/>
            <consortium name="The Broad Institute Genome Sequencing Center for Infectious Disease"/>
            <person name="Wu L."/>
            <person name="Ma J."/>
        </authorList>
    </citation>
    <scope>NUCLEOTIDE SEQUENCE [LARGE SCALE GENOMIC DNA]</scope>
    <source>
        <strain evidence="2">JCM 18541</strain>
    </source>
</reference>
<evidence type="ECO:0000313" key="2">
    <source>
        <dbReference type="Proteomes" id="UP001500187"/>
    </source>
</evidence>
<sequence length="80" mass="8812">MVQNFFQQSTISPSYCFALTQEALRPYTEYNTPTIHDEHADLIIKHLASIDPDPAIIDAALARAGGFRVISADLHSDHSG</sequence>
<evidence type="ECO:0000313" key="1">
    <source>
        <dbReference type="EMBL" id="GAA4798927.1"/>
    </source>
</evidence>